<sequence>MADQLMDLPHTTGASFAKTCFNGFNALSGIGLLTTPYALSKSGWLSLGLLLVMAITTCYTGILLTKCLNTNRSMKTYSDVAFRAFGRKGRIFVSIFLYLEVYLVPTGLLIMEADNLVKLFPHLGVKGVNFGGLHVAGKPFFTMLVGLIILPSMWLKDLRLLSYISLCGILSTIVIISAIVWVGIDEVGFSAAGEIFDWKGLPTALSLYAFCYGAHPVFPVLYSSMKQKNHFFKVLLITFFLCTVNYMLVAILGYLMFGKNVQSQLTLNMSTKLGSKIVIYTSLAAPMVKYALIISPIADAIEMNLPSKWKSKLVWILVRTLLLVSTVVVALVFPYFESLTGLVGAILCVTISILLPCICYLKIFSLYQKFDVEVLIVGSIMVMAVAVGVMGTYASVKTRE</sequence>
<proteinExistence type="predicted"/>
<feature type="transmembrane region" description="Helical" evidence="7">
    <location>
        <begin position="313"/>
        <end position="336"/>
    </location>
</feature>
<keyword evidence="4" id="KW-0029">Amino-acid transport</keyword>
<comment type="subcellular location">
    <subcellularLocation>
        <location evidence="1">Membrane</location>
        <topology evidence="1">Multi-pass membrane protein</topology>
    </subcellularLocation>
</comment>
<evidence type="ECO:0000256" key="5">
    <source>
        <dbReference type="ARBA" id="ARBA00022989"/>
    </source>
</evidence>
<dbReference type="InterPro" id="IPR013057">
    <property type="entry name" value="AA_transpt_TM"/>
</dbReference>
<evidence type="ECO:0000256" key="3">
    <source>
        <dbReference type="ARBA" id="ARBA00022692"/>
    </source>
</evidence>
<feature type="transmembrane region" description="Helical" evidence="7">
    <location>
        <begin position="162"/>
        <end position="184"/>
    </location>
</feature>
<dbReference type="Gramene" id="PRQ16254">
    <property type="protein sequence ID" value="PRQ16254"/>
    <property type="gene ID" value="RchiOBHm_Chr7g0182211"/>
</dbReference>
<dbReference type="Proteomes" id="UP000238479">
    <property type="component" value="Chromosome 7"/>
</dbReference>
<dbReference type="PANTHER" id="PTHR22950">
    <property type="entry name" value="AMINO ACID TRANSPORTER"/>
    <property type="match status" value="1"/>
</dbReference>
<evidence type="ECO:0000256" key="6">
    <source>
        <dbReference type="ARBA" id="ARBA00023136"/>
    </source>
</evidence>
<evidence type="ECO:0000313" key="9">
    <source>
        <dbReference type="EMBL" id="PRQ16254.1"/>
    </source>
</evidence>
<dbReference type="EMBL" id="PDCK01000045">
    <property type="protein sequence ID" value="PRQ16254.1"/>
    <property type="molecule type" value="Genomic_DNA"/>
</dbReference>
<dbReference type="PANTHER" id="PTHR22950:SF698">
    <property type="entry name" value="AMINO ACID TRANSPORTER TRANSMEMBRANE DOMAIN-CONTAINING PROTEIN"/>
    <property type="match status" value="1"/>
</dbReference>
<reference evidence="9 10" key="1">
    <citation type="journal article" date="2018" name="Nat. Genet.">
        <title>The Rosa genome provides new insights in the design of modern roses.</title>
        <authorList>
            <person name="Bendahmane M."/>
        </authorList>
    </citation>
    <scope>NUCLEOTIDE SEQUENCE [LARGE SCALE GENOMIC DNA]</scope>
    <source>
        <strain evidence="10">cv. Old Blush</strain>
    </source>
</reference>
<keyword evidence="10" id="KW-1185">Reference proteome</keyword>
<feature type="transmembrane region" description="Helical" evidence="7">
    <location>
        <begin position="44"/>
        <end position="65"/>
    </location>
</feature>
<dbReference type="GO" id="GO:0015179">
    <property type="term" value="F:L-amino acid transmembrane transporter activity"/>
    <property type="evidence" value="ECO:0007669"/>
    <property type="project" value="TreeGrafter"/>
</dbReference>
<keyword evidence="6 7" id="KW-0472">Membrane</keyword>
<feature type="domain" description="Amino acid transporter transmembrane" evidence="8">
    <location>
        <begin position="14"/>
        <end position="392"/>
    </location>
</feature>
<feature type="transmembrane region" description="Helical" evidence="7">
    <location>
        <begin position="342"/>
        <end position="363"/>
    </location>
</feature>
<feature type="transmembrane region" description="Helical" evidence="7">
    <location>
        <begin position="204"/>
        <end position="222"/>
    </location>
</feature>
<feature type="transmembrane region" description="Helical" evidence="7">
    <location>
        <begin position="375"/>
        <end position="396"/>
    </location>
</feature>
<feature type="transmembrane region" description="Helical" evidence="7">
    <location>
        <begin position="234"/>
        <end position="257"/>
    </location>
</feature>
<evidence type="ECO:0000259" key="8">
    <source>
        <dbReference type="Pfam" id="PF01490"/>
    </source>
</evidence>
<evidence type="ECO:0000256" key="2">
    <source>
        <dbReference type="ARBA" id="ARBA00022448"/>
    </source>
</evidence>
<feature type="transmembrane region" description="Helical" evidence="7">
    <location>
        <begin position="91"/>
        <end position="111"/>
    </location>
</feature>
<keyword evidence="2" id="KW-0813">Transport</keyword>
<organism evidence="9 10">
    <name type="scientific">Rosa chinensis</name>
    <name type="common">China rose</name>
    <dbReference type="NCBI Taxonomy" id="74649"/>
    <lineage>
        <taxon>Eukaryota</taxon>
        <taxon>Viridiplantae</taxon>
        <taxon>Streptophyta</taxon>
        <taxon>Embryophyta</taxon>
        <taxon>Tracheophyta</taxon>
        <taxon>Spermatophyta</taxon>
        <taxon>Magnoliopsida</taxon>
        <taxon>eudicotyledons</taxon>
        <taxon>Gunneridae</taxon>
        <taxon>Pentapetalae</taxon>
        <taxon>rosids</taxon>
        <taxon>fabids</taxon>
        <taxon>Rosales</taxon>
        <taxon>Rosaceae</taxon>
        <taxon>Rosoideae</taxon>
        <taxon>Rosoideae incertae sedis</taxon>
        <taxon>Rosa</taxon>
    </lineage>
</organism>
<gene>
    <name evidence="9" type="ORF">RchiOBHm_Chr7g0182211</name>
</gene>
<evidence type="ECO:0000313" key="10">
    <source>
        <dbReference type="Proteomes" id="UP000238479"/>
    </source>
</evidence>
<feature type="transmembrane region" description="Helical" evidence="7">
    <location>
        <begin position="277"/>
        <end position="301"/>
    </location>
</feature>
<evidence type="ECO:0000256" key="7">
    <source>
        <dbReference type="SAM" id="Phobius"/>
    </source>
</evidence>
<protein>
    <submittedName>
        <fullName evidence="9">Putative amino acid transporter, transmembrane domain-containing protein</fullName>
    </submittedName>
</protein>
<keyword evidence="3 7" id="KW-0812">Transmembrane</keyword>
<evidence type="ECO:0000256" key="1">
    <source>
        <dbReference type="ARBA" id="ARBA00004141"/>
    </source>
</evidence>
<dbReference type="Pfam" id="PF01490">
    <property type="entry name" value="Aa_trans"/>
    <property type="match status" value="1"/>
</dbReference>
<name>A0A2P6P2U8_ROSCH</name>
<dbReference type="OMA" id="PSMWLKD"/>
<keyword evidence="5 7" id="KW-1133">Transmembrane helix</keyword>
<accession>A0A2P6P2U8</accession>
<dbReference type="OrthoDB" id="655540at2759"/>
<feature type="transmembrane region" description="Helical" evidence="7">
    <location>
        <begin position="131"/>
        <end position="150"/>
    </location>
</feature>
<comment type="caution">
    <text evidence="9">The sequence shown here is derived from an EMBL/GenBank/DDBJ whole genome shotgun (WGS) entry which is preliminary data.</text>
</comment>
<dbReference type="GO" id="GO:0005774">
    <property type="term" value="C:vacuolar membrane"/>
    <property type="evidence" value="ECO:0007669"/>
    <property type="project" value="TreeGrafter"/>
</dbReference>
<evidence type="ECO:0000256" key="4">
    <source>
        <dbReference type="ARBA" id="ARBA00022970"/>
    </source>
</evidence>
<dbReference type="AlphaFoldDB" id="A0A2P6P2U8"/>